<dbReference type="PANTHER" id="PTHR21483">
    <property type="entry name" value="RNA POLYMERASE II-ASSOCIATED PROTEIN 1"/>
    <property type="match status" value="1"/>
</dbReference>
<dbReference type="InterPro" id="IPR013929">
    <property type="entry name" value="RPAP1_C"/>
</dbReference>
<dbReference type="EMBL" id="MNPL01011102">
    <property type="protein sequence ID" value="OQR72758.1"/>
    <property type="molecule type" value="Genomic_DNA"/>
</dbReference>
<accession>A0A1V9XHA6</accession>
<evidence type="ECO:0000313" key="5">
    <source>
        <dbReference type="EMBL" id="OQR72758.1"/>
    </source>
</evidence>
<name>A0A1V9XHA6_9ACAR</name>
<feature type="region of interest" description="Disordered" evidence="2">
    <location>
        <begin position="1"/>
        <end position="71"/>
    </location>
</feature>
<protein>
    <submittedName>
        <fullName evidence="5">RNA polymerase II-associated protein 1-like</fullName>
    </submittedName>
</protein>
<comment type="similarity">
    <text evidence="1">Belongs to the RPAP1 family.</text>
</comment>
<feature type="compositionally biased region" description="Polar residues" evidence="2">
    <location>
        <begin position="22"/>
        <end position="33"/>
    </location>
</feature>
<evidence type="ECO:0000259" key="3">
    <source>
        <dbReference type="Pfam" id="PF08620"/>
    </source>
</evidence>
<organism evidence="5 6">
    <name type="scientific">Tropilaelaps mercedesae</name>
    <dbReference type="NCBI Taxonomy" id="418985"/>
    <lineage>
        <taxon>Eukaryota</taxon>
        <taxon>Metazoa</taxon>
        <taxon>Ecdysozoa</taxon>
        <taxon>Arthropoda</taxon>
        <taxon>Chelicerata</taxon>
        <taxon>Arachnida</taxon>
        <taxon>Acari</taxon>
        <taxon>Parasitiformes</taxon>
        <taxon>Mesostigmata</taxon>
        <taxon>Gamasina</taxon>
        <taxon>Dermanyssoidea</taxon>
        <taxon>Laelapidae</taxon>
        <taxon>Tropilaelaps</taxon>
    </lineage>
</organism>
<dbReference type="Pfam" id="PF08621">
    <property type="entry name" value="RPAP1_N"/>
    <property type="match status" value="1"/>
</dbReference>
<dbReference type="InterPro" id="IPR039913">
    <property type="entry name" value="RPAP1/Rba50"/>
</dbReference>
<dbReference type="Proteomes" id="UP000192247">
    <property type="component" value="Unassembled WGS sequence"/>
</dbReference>
<feature type="non-terminal residue" evidence="5">
    <location>
        <position position="998"/>
    </location>
</feature>
<dbReference type="InterPro" id="IPR016024">
    <property type="entry name" value="ARM-type_fold"/>
</dbReference>
<dbReference type="SUPFAM" id="SSF48371">
    <property type="entry name" value="ARM repeat"/>
    <property type="match status" value="1"/>
</dbReference>
<dbReference type="Pfam" id="PF08620">
    <property type="entry name" value="RPAP1_C"/>
    <property type="match status" value="1"/>
</dbReference>
<dbReference type="InParanoid" id="A0A1V9XHA6"/>
<keyword evidence="6" id="KW-1185">Reference proteome</keyword>
<feature type="domain" description="RPAP1 N-terminal" evidence="4">
    <location>
        <begin position="159"/>
        <end position="199"/>
    </location>
</feature>
<comment type="caution">
    <text evidence="5">The sequence shown here is derived from an EMBL/GenBank/DDBJ whole genome shotgun (WGS) entry which is preliminary data.</text>
</comment>
<dbReference type="AlphaFoldDB" id="A0A1V9XHA6"/>
<feature type="domain" description="RPAP1 C-terminal" evidence="3">
    <location>
        <begin position="297"/>
        <end position="361"/>
    </location>
</feature>
<proteinExistence type="inferred from homology"/>
<dbReference type="GO" id="GO:0006366">
    <property type="term" value="P:transcription by RNA polymerase II"/>
    <property type="evidence" value="ECO:0007669"/>
    <property type="project" value="InterPro"/>
</dbReference>
<evidence type="ECO:0000259" key="4">
    <source>
        <dbReference type="Pfam" id="PF08621"/>
    </source>
</evidence>
<dbReference type="FunCoup" id="A0A1V9XHA6">
    <property type="interactions" value="1170"/>
</dbReference>
<reference evidence="5 6" key="1">
    <citation type="journal article" date="2017" name="Gigascience">
        <title>Draft genome of the honey bee ectoparasitic mite, Tropilaelaps mercedesae, is shaped by the parasitic life history.</title>
        <authorList>
            <person name="Dong X."/>
            <person name="Armstrong S.D."/>
            <person name="Xia D."/>
            <person name="Makepeace B.L."/>
            <person name="Darby A.C."/>
            <person name="Kadowaki T."/>
        </authorList>
    </citation>
    <scope>NUCLEOTIDE SEQUENCE [LARGE SCALE GENOMIC DNA]</scope>
    <source>
        <strain evidence="5">Wuxi-XJTLU</strain>
    </source>
</reference>
<feature type="compositionally biased region" description="Basic and acidic residues" evidence="2">
    <location>
        <begin position="37"/>
        <end position="50"/>
    </location>
</feature>
<dbReference type="STRING" id="418985.A0A1V9XHA6"/>
<evidence type="ECO:0000313" key="6">
    <source>
        <dbReference type="Proteomes" id="UP000192247"/>
    </source>
</evidence>
<evidence type="ECO:0000256" key="2">
    <source>
        <dbReference type="SAM" id="MobiDB-lite"/>
    </source>
</evidence>
<dbReference type="InterPro" id="IPR013930">
    <property type="entry name" value="RPAP1_N"/>
</dbReference>
<dbReference type="PANTHER" id="PTHR21483:SF18">
    <property type="entry name" value="RNA POLYMERASE II-ASSOCIATED PROTEIN 1"/>
    <property type="match status" value="1"/>
</dbReference>
<dbReference type="OrthoDB" id="348201at2759"/>
<evidence type="ECO:0000256" key="1">
    <source>
        <dbReference type="ARBA" id="ARBA00009953"/>
    </source>
</evidence>
<gene>
    <name evidence="5" type="ORF">BIW11_10181</name>
</gene>
<sequence>MHVNRPKPSEDVEDLEREQERFLSSQSRASVTLQKRHVQDGPETGRAEPRRKSRFRHERDEARSQLPSTTDTSMMMAPLLNELVERPGTAVYIPEVPRLEATLESFPKPARRDIPFTTVSKGQAAPKQSLFMQSLGSLAGPAVVQGLQTREEIDKEYDAIEKENQEKLAKMTPEEIIEAQRELLARLDPKVVKFLRDRKARPRTNVAQIIKGGSQLDDAALSGLLSLTPAPANPPSTAEFREGELPLHPSTMAQYPGMQRVEKDKLAWMTLLPSLANTKTQSDGSNDNERPGKAIFQCRFDFEGRILSANLDVPTQHALHHHGEEPERAGYTVQELMALLASTVPSQRIVSLQVLANILNNHHSGKYDRCFPSGPDLLENLLSSGLVSLLRVALDDQAASQVSEALKTVYALLVSPHDETCLDLIYSWVDEEPYMRPALEIFNSQGPSAEEFREFTDEQLLSCDIVWGLLRMGILARIRYLLEVCQPDAGAIGAALGSLTRIARHSPEAAERVATCPRLCNFIVAEYLPLFGWNTPRLLHGKLASSGGIPLAQALRLMRILCASSRSVAASLLVDHSLERTIGIYLNIDVNDGRLPRREVLQLQLESLRLLRVFLRHGLCGDLFDNLSPIVLRQLNFAQQISLRPKQGDPQLFDLDYAANLVACTHARFKQMISQDEGDNEWQAVASHIRAITAAAVRWTNELVEESSVRITAMSTLAVALRFLADAHFHRSNEVELNSVLKAFQRLADGTRWSSLLEAMKTSSVFTADFAETSVNMYGSKRDIAALPSLSAIQFGTETVIATVNERSPLFLLDSIIYFVWSGVQSGALSGIEDVGWRLLSCGPLATYLSRVNAVSFGGSVGSPWFARNEVSFLYRLVRLRVALESYAKSKNGAQNVLEMDLFYETALTILPLLSPDRSASINHLLNRVIFNRSCYSDMPVADVANLSVARQTPVSASGQPVYGDRELLHQALEEIADVLRTAEDMIYFVRGTINAKF</sequence>